<comment type="caution">
    <text evidence="2">The sequence shown here is derived from an EMBL/GenBank/DDBJ whole genome shotgun (WGS) entry which is preliminary data.</text>
</comment>
<dbReference type="PANTHER" id="PTHR38030:SF2">
    <property type="entry name" value="PROTOPORPHYRINOGEN IX DEHYDROGENASE [QUINONE]"/>
    <property type="match status" value="1"/>
</dbReference>
<dbReference type="GO" id="GO:0070819">
    <property type="term" value="F:menaquinone-dependent protoporphyrinogen oxidase activity"/>
    <property type="evidence" value="ECO:0007669"/>
    <property type="project" value="TreeGrafter"/>
</dbReference>
<dbReference type="GO" id="GO:0006783">
    <property type="term" value="P:heme biosynthetic process"/>
    <property type="evidence" value="ECO:0007669"/>
    <property type="project" value="TreeGrafter"/>
</dbReference>
<dbReference type="Pfam" id="PF12724">
    <property type="entry name" value="Flavodoxin_5"/>
    <property type="match status" value="1"/>
</dbReference>
<proteinExistence type="predicted"/>
<protein>
    <submittedName>
        <fullName evidence="2">Flavodoxin</fullName>
    </submittedName>
</protein>
<dbReference type="AlphaFoldDB" id="A0A6L5R6G9"/>
<accession>A0A6L5R6G9</accession>
<reference evidence="2 3" key="1">
    <citation type="submission" date="2019-11" db="EMBL/GenBank/DDBJ databases">
        <title>Agromyces kandeliae sp. nov., isolated from mangrove soil.</title>
        <authorList>
            <person name="Wang R."/>
        </authorList>
    </citation>
    <scope>NUCLEOTIDE SEQUENCE [LARGE SCALE GENOMIC DNA]</scope>
    <source>
        <strain evidence="2 3">Q22</strain>
    </source>
</reference>
<evidence type="ECO:0000313" key="2">
    <source>
        <dbReference type="EMBL" id="MRX45525.1"/>
    </source>
</evidence>
<dbReference type="Gene3D" id="3.40.50.360">
    <property type="match status" value="1"/>
</dbReference>
<evidence type="ECO:0000313" key="3">
    <source>
        <dbReference type="Proteomes" id="UP000476511"/>
    </source>
</evidence>
<dbReference type="PROSITE" id="PS50902">
    <property type="entry name" value="FLAVODOXIN_LIKE"/>
    <property type="match status" value="1"/>
</dbReference>
<organism evidence="2 3">
    <name type="scientific">Agromyces kandeliae</name>
    <dbReference type="NCBI Taxonomy" id="2666141"/>
    <lineage>
        <taxon>Bacteria</taxon>
        <taxon>Bacillati</taxon>
        <taxon>Actinomycetota</taxon>
        <taxon>Actinomycetes</taxon>
        <taxon>Micrococcales</taxon>
        <taxon>Microbacteriaceae</taxon>
        <taxon>Agromyces</taxon>
    </lineage>
</organism>
<dbReference type="InterPro" id="IPR026816">
    <property type="entry name" value="Flavodoxin_dom"/>
</dbReference>
<dbReference type="Proteomes" id="UP000476511">
    <property type="component" value="Unassembled WGS sequence"/>
</dbReference>
<dbReference type="PANTHER" id="PTHR38030">
    <property type="entry name" value="PROTOPORPHYRINOGEN IX DEHYDROGENASE [MENAQUINONE]"/>
    <property type="match status" value="1"/>
</dbReference>
<feature type="domain" description="Flavodoxin-like" evidence="1">
    <location>
        <begin position="8"/>
        <end position="168"/>
    </location>
</feature>
<dbReference type="GO" id="GO:0010181">
    <property type="term" value="F:FMN binding"/>
    <property type="evidence" value="ECO:0007669"/>
    <property type="project" value="InterPro"/>
</dbReference>
<gene>
    <name evidence="2" type="ORF">GJR97_17590</name>
</gene>
<sequence>MVEDMARVLVAYATKHQSTAEIAEAIAGELRARGHAAEAAEAGGATADGFDAVVLGSATYAGRWRREARHFLSHERERLATMPFWVFSSGPIGEPKPDAPPDDDKWLEPRKVIEQAEALGVREHVVFGGRVPQDPGNFVERAMLQNTPEDYQDLRDWDEIRAWAGRIAEALTT</sequence>
<dbReference type="InterPro" id="IPR052200">
    <property type="entry name" value="Protoporphyrinogen_IX_DH"/>
</dbReference>
<dbReference type="InterPro" id="IPR008254">
    <property type="entry name" value="Flavodoxin/NO_synth"/>
</dbReference>
<dbReference type="InterPro" id="IPR029039">
    <property type="entry name" value="Flavoprotein-like_sf"/>
</dbReference>
<dbReference type="SUPFAM" id="SSF52218">
    <property type="entry name" value="Flavoproteins"/>
    <property type="match status" value="1"/>
</dbReference>
<evidence type="ECO:0000259" key="1">
    <source>
        <dbReference type="PROSITE" id="PS50902"/>
    </source>
</evidence>
<keyword evidence="3" id="KW-1185">Reference proteome</keyword>
<name>A0A6L5R6G9_9MICO</name>
<dbReference type="EMBL" id="WKJD01000021">
    <property type="protein sequence ID" value="MRX45525.1"/>
    <property type="molecule type" value="Genomic_DNA"/>
</dbReference>